<dbReference type="EMBL" id="JAVXUP010000964">
    <property type="protein sequence ID" value="KAK3017964.1"/>
    <property type="molecule type" value="Genomic_DNA"/>
</dbReference>
<dbReference type="AlphaFoldDB" id="A0AA88W172"/>
<organism evidence="2 3">
    <name type="scientific">Escallonia herrerae</name>
    <dbReference type="NCBI Taxonomy" id="1293975"/>
    <lineage>
        <taxon>Eukaryota</taxon>
        <taxon>Viridiplantae</taxon>
        <taxon>Streptophyta</taxon>
        <taxon>Embryophyta</taxon>
        <taxon>Tracheophyta</taxon>
        <taxon>Spermatophyta</taxon>
        <taxon>Magnoliopsida</taxon>
        <taxon>eudicotyledons</taxon>
        <taxon>Gunneridae</taxon>
        <taxon>Pentapetalae</taxon>
        <taxon>asterids</taxon>
        <taxon>campanulids</taxon>
        <taxon>Escalloniales</taxon>
        <taxon>Escalloniaceae</taxon>
        <taxon>Escallonia</taxon>
    </lineage>
</organism>
<evidence type="ECO:0000313" key="3">
    <source>
        <dbReference type="Proteomes" id="UP001188597"/>
    </source>
</evidence>
<feature type="compositionally biased region" description="Polar residues" evidence="1">
    <location>
        <begin position="62"/>
        <end position="76"/>
    </location>
</feature>
<keyword evidence="3" id="KW-1185">Reference proteome</keyword>
<evidence type="ECO:0000256" key="1">
    <source>
        <dbReference type="SAM" id="MobiDB-lite"/>
    </source>
</evidence>
<reference evidence="2" key="1">
    <citation type="submission" date="2022-12" db="EMBL/GenBank/DDBJ databases">
        <title>Draft genome assemblies for two species of Escallonia (Escalloniales).</title>
        <authorList>
            <person name="Chanderbali A."/>
            <person name="Dervinis C."/>
            <person name="Anghel I."/>
            <person name="Soltis D."/>
            <person name="Soltis P."/>
            <person name="Zapata F."/>
        </authorList>
    </citation>
    <scope>NUCLEOTIDE SEQUENCE</scope>
    <source>
        <strain evidence="2">UCBG64.0493</strain>
        <tissue evidence="2">Leaf</tissue>
    </source>
</reference>
<comment type="caution">
    <text evidence="2">The sequence shown here is derived from an EMBL/GenBank/DDBJ whole genome shotgun (WGS) entry which is preliminary data.</text>
</comment>
<gene>
    <name evidence="2" type="ORF">RJ639_002721</name>
</gene>
<sequence length="106" mass="12026">VHPLDLREKISDDIAEESAEFSEIPEFHNWRKALASLDQIPGRDIRKNSNTKRLQDMLAEPQSDTPISLDSCTSDLAENESARSFRPDAEDPRPEVSYKFGSTHNN</sequence>
<feature type="compositionally biased region" description="Basic and acidic residues" evidence="1">
    <location>
        <begin position="80"/>
        <end position="96"/>
    </location>
</feature>
<protein>
    <submittedName>
        <fullName evidence="2">Uncharacterized protein</fullName>
    </submittedName>
</protein>
<name>A0AA88W172_9ASTE</name>
<proteinExistence type="predicted"/>
<dbReference type="Proteomes" id="UP001188597">
    <property type="component" value="Unassembled WGS sequence"/>
</dbReference>
<accession>A0AA88W172</accession>
<feature type="region of interest" description="Disordered" evidence="1">
    <location>
        <begin position="58"/>
        <end position="106"/>
    </location>
</feature>
<feature type="non-terminal residue" evidence="2">
    <location>
        <position position="1"/>
    </location>
</feature>
<evidence type="ECO:0000313" key="2">
    <source>
        <dbReference type="EMBL" id="KAK3017964.1"/>
    </source>
</evidence>